<name>A0AAE9YCT7_9ACTN</name>
<accession>A0AAE9YCT7</accession>
<gene>
    <name evidence="2" type="ORF">PO878_08860</name>
</gene>
<dbReference type="Pfam" id="PF25991">
    <property type="entry name" value="KhtT_N"/>
    <property type="match status" value="1"/>
</dbReference>
<dbReference type="InterPro" id="IPR026278">
    <property type="entry name" value="KhtT"/>
</dbReference>
<dbReference type="PANTHER" id="PTHR30445">
    <property type="entry name" value="K(+)_H(+) ANTIPORTER SUBUNIT KHTT"/>
    <property type="match status" value="1"/>
</dbReference>
<dbReference type="Proteomes" id="UP001216390">
    <property type="component" value="Chromosome"/>
</dbReference>
<dbReference type="RefSeq" id="WP_272738348.1">
    <property type="nucleotide sequence ID" value="NZ_CP116942.1"/>
</dbReference>
<dbReference type="InterPro" id="IPR006037">
    <property type="entry name" value="RCK_C"/>
</dbReference>
<protein>
    <submittedName>
        <fullName evidence="2">Cation:proton antiporter regulatory subunit</fullName>
    </submittedName>
</protein>
<dbReference type="Gene3D" id="3.30.70.1450">
    <property type="entry name" value="Regulator of K+ conductance, C-terminal domain"/>
    <property type="match status" value="1"/>
</dbReference>
<reference evidence="2" key="1">
    <citation type="submission" date="2023-01" db="EMBL/GenBank/DDBJ databases">
        <title>The diversity of Class Acidimicrobiia in South China Sea sediment environments and the proposal of Iamia marina sp. nov., a novel species of the genus Iamia.</title>
        <authorList>
            <person name="He Y."/>
            <person name="Tian X."/>
        </authorList>
    </citation>
    <scope>NUCLEOTIDE SEQUENCE</scope>
    <source>
        <strain evidence="2">DSM 19957</strain>
    </source>
</reference>
<evidence type="ECO:0000313" key="3">
    <source>
        <dbReference type="Proteomes" id="UP001216390"/>
    </source>
</evidence>
<dbReference type="PIRSF" id="PIRSF005028">
    <property type="entry name" value="KhtT"/>
    <property type="match status" value="1"/>
</dbReference>
<dbReference type="PROSITE" id="PS51202">
    <property type="entry name" value="RCK_C"/>
    <property type="match status" value="1"/>
</dbReference>
<dbReference type="InterPro" id="IPR050144">
    <property type="entry name" value="AAE_transporter"/>
</dbReference>
<dbReference type="InterPro" id="IPR036721">
    <property type="entry name" value="RCK_C_sf"/>
</dbReference>
<dbReference type="AlphaFoldDB" id="A0AAE9YCT7"/>
<dbReference type="GO" id="GO:0006813">
    <property type="term" value="P:potassium ion transport"/>
    <property type="evidence" value="ECO:0007669"/>
    <property type="project" value="InterPro"/>
</dbReference>
<evidence type="ECO:0000313" key="2">
    <source>
        <dbReference type="EMBL" id="WCO68833.1"/>
    </source>
</evidence>
<proteinExistence type="predicted"/>
<dbReference type="KEGG" id="ima:PO878_08860"/>
<dbReference type="SUPFAM" id="SSF116726">
    <property type="entry name" value="TrkA C-terminal domain-like"/>
    <property type="match status" value="1"/>
</dbReference>
<dbReference type="GO" id="GO:0008324">
    <property type="term" value="F:monoatomic cation transmembrane transporter activity"/>
    <property type="evidence" value="ECO:0007669"/>
    <property type="project" value="InterPro"/>
</dbReference>
<feature type="domain" description="RCK C-terminal" evidence="1">
    <location>
        <begin position="76"/>
        <end position="160"/>
    </location>
</feature>
<dbReference type="InterPro" id="IPR058776">
    <property type="entry name" value="KhtT-like_N"/>
</dbReference>
<organism evidence="2 3">
    <name type="scientific">Iamia majanohamensis</name>
    <dbReference type="NCBI Taxonomy" id="467976"/>
    <lineage>
        <taxon>Bacteria</taxon>
        <taxon>Bacillati</taxon>
        <taxon>Actinomycetota</taxon>
        <taxon>Acidimicrobiia</taxon>
        <taxon>Acidimicrobiales</taxon>
        <taxon>Iamiaceae</taxon>
        <taxon>Iamia</taxon>
    </lineage>
</organism>
<evidence type="ECO:0000259" key="1">
    <source>
        <dbReference type="PROSITE" id="PS51202"/>
    </source>
</evidence>
<keyword evidence="3" id="KW-1185">Reference proteome</keyword>
<dbReference type="PANTHER" id="PTHR30445:SF8">
    <property type="entry name" value="K(+)_H(+) ANTIPORTER SUBUNIT KHTT"/>
    <property type="match status" value="1"/>
</dbReference>
<dbReference type="Pfam" id="PF02080">
    <property type="entry name" value="TrkA_C"/>
    <property type="match status" value="1"/>
</dbReference>
<dbReference type="EMBL" id="CP116942">
    <property type="protein sequence ID" value="WCO68833.1"/>
    <property type="molecule type" value="Genomic_DNA"/>
</dbReference>
<sequence length="160" mass="16859">MAEVTEVQLPGVGVRLELETRAGSRLGVIAHRTGRRELVVYSADDPDRCVAQVQLDTDESRTVAEMLGAAQVSEIHAAVQQQVEGLSIEWMPVEPASPFVGRTIAEGEFRTRTGASIVAVVHGDSTTPAPGPEHRFVGGETVVAVGTAEGLVALAELLHG</sequence>